<dbReference type="AlphaFoldDB" id="A0A6A5QP52"/>
<name>A0A6A5QP52_AMPQU</name>
<feature type="compositionally biased region" description="Polar residues" evidence="1">
    <location>
        <begin position="232"/>
        <end position="250"/>
    </location>
</feature>
<feature type="compositionally biased region" description="Low complexity" evidence="1">
    <location>
        <begin position="347"/>
        <end position="363"/>
    </location>
</feature>
<evidence type="ECO:0000313" key="3">
    <source>
        <dbReference type="Proteomes" id="UP000800096"/>
    </source>
</evidence>
<protein>
    <submittedName>
        <fullName evidence="2">Uncharacterized protein</fullName>
    </submittedName>
</protein>
<feature type="compositionally biased region" description="Basic and acidic residues" evidence="1">
    <location>
        <begin position="17"/>
        <end position="45"/>
    </location>
</feature>
<feature type="compositionally biased region" description="Low complexity" evidence="1">
    <location>
        <begin position="78"/>
        <end position="90"/>
    </location>
</feature>
<evidence type="ECO:0000256" key="1">
    <source>
        <dbReference type="SAM" id="MobiDB-lite"/>
    </source>
</evidence>
<dbReference type="Proteomes" id="UP000800096">
    <property type="component" value="Unassembled WGS sequence"/>
</dbReference>
<dbReference type="OrthoDB" id="5296at2759"/>
<keyword evidence="3" id="KW-1185">Reference proteome</keyword>
<sequence>MTSAAYDSSSHYHQRPRHDSYHARHDHSMATSGREKLTAMRHSESPGRYSAADYSHAPRAPRAPPRPTRPTAPPHSPSLPSSSSSSHQHPYPSPPRARTPTWPPSPSVEDETAALAKEVLSSRVAAERVADAEGEPPVHSRGALDQETLLEDVGHADDRRFVLVSEPRDDRRKNFAARGNMAPLKTDIADPPMLTERASTPYAYTRPQRESTAPSFPNVLSPEPLTPVSARGPSSVSRRNTRDQNANPQRPGSRHGPYDSPLKPPRASKNDVFDDSDFESDGATQLRTAERKPARYSFVRSDLQKEDLRMNLDDYQPNPEPRRRDSGTRPPPALRREESSSSFKDNSYTQSPRSSSSSLNSGSRRSRPAPVDTSYYSSSRAPSRPSSPLQQAPSPKLPPRRRESPPTPRSTPRGNTRPASPLSFLTTLQPPSPGRAPITDADWYATYPPVAARDRSRPPSRMSRYDTMPESTPRIDVQSPSPARPPPTGAAALPYPVDDRPLGIFMPSEEHYQFDHSSIASPRQSYPDSTNVSASPTPGSPRLRDEAYRPRDTVTSPEDSLRDKSTRCNSFRSQVGPESRRGQAVRVAMECDVDKPLRSCPRSATSAKFDDWYSLKGHRSFDICPSCYDGVFADTPFAIDFSQTHRGKRPIERFCDFSSPWTRLAWLLTIKQRLPSLELLHALADIADVDRPCPDDRELSSDRVTWYGIPDQRDGLHVANFAICSSDKKMIEALLPTMRGCFTKLPSTYSSSIPEKHICSLRTSSRRFPKYLDLLIELDTEAQDLGQRPRISRFIQMARDNAFKGECARDKAYFRKPWLFIPSLPEFAVCEECYDDLVWPASQSKSTPNTIPRSFNKTLQLVPNEDPEVGSSCCLYSPRMRRVFDTSVKEADFGYLKRKAVDRKRAEIRLTRERRDIMKWMGTLDRSSSQWERAKKELKVLEREWALYE</sequence>
<feature type="region of interest" description="Disordered" evidence="1">
    <location>
        <begin position="1"/>
        <end position="112"/>
    </location>
</feature>
<feature type="region of interest" description="Disordered" evidence="1">
    <location>
        <begin position="126"/>
        <end position="151"/>
    </location>
</feature>
<feature type="compositionally biased region" description="Basic and acidic residues" evidence="1">
    <location>
        <begin position="302"/>
        <end position="312"/>
    </location>
</feature>
<feature type="region of interest" description="Disordered" evidence="1">
    <location>
        <begin position="166"/>
        <end position="496"/>
    </location>
</feature>
<feature type="compositionally biased region" description="Pro residues" evidence="1">
    <location>
        <begin position="61"/>
        <end position="77"/>
    </location>
</feature>
<accession>A0A6A5QP52</accession>
<organism evidence="2 3">
    <name type="scientific">Ampelomyces quisqualis</name>
    <name type="common">Powdery mildew agent</name>
    <dbReference type="NCBI Taxonomy" id="50730"/>
    <lineage>
        <taxon>Eukaryota</taxon>
        <taxon>Fungi</taxon>
        <taxon>Dikarya</taxon>
        <taxon>Ascomycota</taxon>
        <taxon>Pezizomycotina</taxon>
        <taxon>Dothideomycetes</taxon>
        <taxon>Pleosporomycetidae</taxon>
        <taxon>Pleosporales</taxon>
        <taxon>Pleosporineae</taxon>
        <taxon>Phaeosphaeriaceae</taxon>
        <taxon>Ampelomyces</taxon>
    </lineage>
</organism>
<feature type="compositionally biased region" description="Low complexity" evidence="1">
    <location>
        <begin position="374"/>
        <end position="394"/>
    </location>
</feature>
<reference evidence="2" key="1">
    <citation type="journal article" date="2020" name="Stud. Mycol.">
        <title>101 Dothideomycetes genomes: a test case for predicting lifestyles and emergence of pathogens.</title>
        <authorList>
            <person name="Haridas S."/>
            <person name="Albert R."/>
            <person name="Binder M."/>
            <person name="Bloem J."/>
            <person name="Labutti K."/>
            <person name="Salamov A."/>
            <person name="Andreopoulos B."/>
            <person name="Baker S."/>
            <person name="Barry K."/>
            <person name="Bills G."/>
            <person name="Bluhm B."/>
            <person name="Cannon C."/>
            <person name="Castanera R."/>
            <person name="Culley D."/>
            <person name="Daum C."/>
            <person name="Ezra D."/>
            <person name="Gonzalez J."/>
            <person name="Henrissat B."/>
            <person name="Kuo A."/>
            <person name="Liang C."/>
            <person name="Lipzen A."/>
            <person name="Lutzoni F."/>
            <person name="Magnuson J."/>
            <person name="Mondo S."/>
            <person name="Nolan M."/>
            <person name="Ohm R."/>
            <person name="Pangilinan J."/>
            <person name="Park H.-J."/>
            <person name="Ramirez L."/>
            <person name="Alfaro M."/>
            <person name="Sun H."/>
            <person name="Tritt A."/>
            <person name="Yoshinaga Y."/>
            <person name="Zwiers L.-H."/>
            <person name="Turgeon B."/>
            <person name="Goodwin S."/>
            <person name="Spatafora J."/>
            <person name="Crous P."/>
            <person name="Grigoriev I."/>
        </authorList>
    </citation>
    <scope>NUCLEOTIDE SEQUENCE</scope>
    <source>
        <strain evidence="2">HMLAC05119</strain>
    </source>
</reference>
<feature type="region of interest" description="Disordered" evidence="1">
    <location>
        <begin position="513"/>
        <end position="579"/>
    </location>
</feature>
<proteinExistence type="predicted"/>
<gene>
    <name evidence="2" type="ORF">BDU57DRAFT_517675</name>
</gene>
<dbReference type="EMBL" id="ML979135">
    <property type="protein sequence ID" value="KAF1917163.1"/>
    <property type="molecule type" value="Genomic_DNA"/>
</dbReference>
<feature type="compositionally biased region" description="Basic and acidic residues" evidence="1">
    <location>
        <begin position="542"/>
        <end position="552"/>
    </location>
</feature>
<feature type="compositionally biased region" description="Basic and acidic residues" evidence="1">
    <location>
        <begin position="126"/>
        <end position="144"/>
    </location>
</feature>
<feature type="compositionally biased region" description="Pro residues" evidence="1">
    <location>
        <begin position="91"/>
        <end position="106"/>
    </location>
</feature>
<feature type="compositionally biased region" description="Polar residues" evidence="1">
    <location>
        <begin position="515"/>
        <end position="537"/>
    </location>
</feature>
<feature type="compositionally biased region" description="Polar residues" evidence="1">
    <location>
        <begin position="1"/>
        <end position="11"/>
    </location>
</feature>
<evidence type="ECO:0000313" key="2">
    <source>
        <dbReference type="EMBL" id="KAF1917163.1"/>
    </source>
</evidence>